<feature type="compositionally biased region" description="Basic and acidic residues" evidence="6">
    <location>
        <begin position="206"/>
        <end position="219"/>
    </location>
</feature>
<evidence type="ECO:0000256" key="1">
    <source>
        <dbReference type="ARBA" id="ARBA00004123"/>
    </source>
</evidence>
<keyword evidence="4" id="KW-0804">Transcription</keyword>
<evidence type="ECO:0000256" key="5">
    <source>
        <dbReference type="ARBA" id="ARBA00023242"/>
    </source>
</evidence>
<dbReference type="AlphaFoldDB" id="A0AAD7LPF6"/>
<dbReference type="PANTHER" id="PTHR31920:SF108">
    <property type="entry name" value="B3 DOMAIN-CONTAINING TRANSCRIPTION FACTOR VRN1-LIKE"/>
    <property type="match status" value="1"/>
</dbReference>
<dbReference type="GO" id="GO:0003677">
    <property type="term" value="F:DNA binding"/>
    <property type="evidence" value="ECO:0007669"/>
    <property type="project" value="UniProtKB-KW"/>
</dbReference>
<feature type="region of interest" description="Disordered" evidence="6">
    <location>
        <begin position="178"/>
        <end position="219"/>
    </location>
</feature>
<dbReference type="EMBL" id="JARAOO010000007">
    <property type="protein sequence ID" value="KAJ7961895.1"/>
    <property type="molecule type" value="Genomic_DNA"/>
</dbReference>
<name>A0AAD7LPF6_QUISA</name>
<keyword evidence="3" id="KW-0238">DNA-binding</keyword>
<proteinExistence type="predicted"/>
<keyword evidence="9" id="KW-1185">Reference proteome</keyword>
<gene>
    <name evidence="8" type="ORF">O6P43_017191</name>
</gene>
<sequence length="370" mass="42855">MAVQFFKIILHQSLMDGMLRIPRKFVMKYGADLSNLVFLKLPNGEEWKVNLTKQDGEVWFQNGWKEFAEHYSLAHGHLLVFRYEKTSYFHVHIFDVSAIEIDYTDQELHVLDKEESDQNEDPSVQILIDSDDDSVADILTESDDESVEILELIPSCQKRKEKSSVECIQPCKIMKTSEGGKAKSNPTLPIKSPYTRHKGIQSEGTKVNEDFHSSKTKREYQEPEVLGCKQSLDGLENDRAFERAWKFNSKYPFFRISMSRSYANGAKLNLPTKFVRTYLEQNRGLSAATLQTPDGRTSHVKYRFQIYQKLPKVEFQYGWRSFAVDNNLKVGDVCIFEMINSSELTFKVSIFPVVQDRKVPRFLGRWTNVS</sequence>
<dbReference type="CDD" id="cd10017">
    <property type="entry name" value="B3_DNA"/>
    <property type="match status" value="2"/>
</dbReference>
<evidence type="ECO:0000259" key="7">
    <source>
        <dbReference type="PROSITE" id="PS50863"/>
    </source>
</evidence>
<dbReference type="Gene3D" id="2.40.330.10">
    <property type="entry name" value="DNA-binding pseudobarrel domain"/>
    <property type="match status" value="2"/>
</dbReference>
<dbReference type="InterPro" id="IPR003340">
    <property type="entry name" value="B3_DNA-bd"/>
</dbReference>
<feature type="domain" description="TF-B3" evidence="7">
    <location>
        <begin position="4"/>
        <end position="97"/>
    </location>
</feature>
<evidence type="ECO:0000313" key="8">
    <source>
        <dbReference type="EMBL" id="KAJ7961895.1"/>
    </source>
</evidence>
<dbReference type="PANTHER" id="PTHR31920">
    <property type="entry name" value="B3 DOMAIN-CONTAINING"/>
    <property type="match status" value="1"/>
</dbReference>
<dbReference type="Pfam" id="PF02362">
    <property type="entry name" value="B3"/>
    <property type="match status" value="2"/>
</dbReference>
<evidence type="ECO:0000313" key="9">
    <source>
        <dbReference type="Proteomes" id="UP001163823"/>
    </source>
</evidence>
<comment type="caution">
    <text evidence="8">The sequence shown here is derived from an EMBL/GenBank/DDBJ whole genome shotgun (WGS) entry which is preliminary data.</text>
</comment>
<evidence type="ECO:0000256" key="3">
    <source>
        <dbReference type="ARBA" id="ARBA00023125"/>
    </source>
</evidence>
<dbReference type="SUPFAM" id="SSF101936">
    <property type="entry name" value="DNA-binding pseudobarrel domain"/>
    <property type="match status" value="2"/>
</dbReference>
<evidence type="ECO:0000256" key="6">
    <source>
        <dbReference type="SAM" id="MobiDB-lite"/>
    </source>
</evidence>
<dbReference type="PROSITE" id="PS50863">
    <property type="entry name" value="B3"/>
    <property type="match status" value="2"/>
</dbReference>
<dbReference type="SMART" id="SM01019">
    <property type="entry name" value="B3"/>
    <property type="match status" value="2"/>
</dbReference>
<dbReference type="InterPro" id="IPR015300">
    <property type="entry name" value="DNA-bd_pseudobarrel_sf"/>
</dbReference>
<reference evidence="8" key="1">
    <citation type="journal article" date="2023" name="Science">
        <title>Elucidation of the pathway for biosynthesis of saponin adjuvants from the soapbark tree.</title>
        <authorList>
            <person name="Reed J."/>
            <person name="Orme A."/>
            <person name="El-Demerdash A."/>
            <person name="Owen C."/>
            <person name="Martin L.B.B."/>
            <person name="Misra R.C."/>
            <person name="Kikuchi S."/>
            <person name="Rejzek M."/>
            <person name="Martin A.C."/>
            <person name="Harkess A."/>
            <person name="Leebens-Mack J."/>
            <person name="Louveau T."/>
            <person name="Stephenson M.J."/>
            <person name="Osbourn A."/>
        </authorList>
    </citation>
    <scope>NUCLEOTIDE SEQUENCE</scope>
    <source>
        <strain evidence="8">S10</strain>
    </source>
</reference>
<evidence type="ECO:0000256" key="2">
    <source>
        <dbReference type="ARBA" id="ARBA00023015"/>
    </source>
</evidence>
<dbReference type="GO" id="GO:0005634">
    <property type="term" value="C:nucleus"/>
    <property type="evidence" value="ECO:0007669"/>
    <property type="project" value="UniProtKB-SubCell"/>
</dbReference>
<dbReference type="Proteomes" id="UP001163823">
    <property type="component" value="Chromosome 7"/>
</dbReference>
<accession>A0AAD7LPF6</accession>
<evidence type="ECO:0000256" key="4">
    <source>
        <dbReference type="ARBA" id="ARBA00023163"/>
    </source>
</evidence>
<feature type="domain" description="TF-B3" evidence="7">
    <location>
        <begin position="253"/>
        <end position="354"/>
    </location>
</feature>
<keyword evidence="5" id="KW-0539">Nucleus</keyword>
<keyword evidence="2" id="KW-0805">Transcription regulation</keyword>
<dbReference type="KEGG" id="qsa:O6P43_017191"/>
<organism evidence="8 9">
    <name type="scientific">Quillaja saponaria</name>
    <name type="common">Soap bark tree</name>
    <dbReference type="NCBI Taxonomy" id="32244"/>
    <lineage>
        <taxon>Eukaryota</taxon>
        <taxon>Viridiplantae</taxon>
        <taxon>Streptophyta</taxon>
        <taxon>Embryophyta</taxon>
        <taxon>Tracheophyta</taxon>
        <taxon>Spermatophyta</taxon>
        <taxon>Magnoliopsida</taxon>
        <taxon>eudicotyledons</taxon>
        <taxon>Gunneridae</taxon>
        <taxon>Pentapetalae</taxon>
        <taxon>rosids</taxon>
        <taxon>fabids</taxon>
        <taxon>Fabales</taxon>
        <taxon>Quillajaceae</taxon>
        <taxon>Quillaja</taxon>
    </lineage>
</organism>
<dbReference type="InterPro" id="IPR050655">
    <property type="entry name" value="Plant_B3_domain"/>
</dbReference>
<comment type="subcellular location">
    <subcellularLocation>
        <location evidence="1">Nucleus</location>
    </subcellularLocation>
</comment>
<protein>
    <submittedName>
        <fullName evidence="8">B3 domain-containing protein</fullName>
    </submittedName>
</protein>